<dbReference type="Proteomes" id="UP001152795">
    <property type="component" value="Unassembled WGS sequence"/>
</dbReference>
<sequence length="133" mass="14795">MESLAESKKREEGKTQEKDVQWIEYDCLFTTEISNGHDSSPHYACKPDDTPNITDLNLTVYKIQAVLEALDVTKATGSDGIPARLLKETAEVIAPSLCCLFNKSLNTGTLPDEWKLANVVPVHKKGNAEYREL</sequence>
<organism evidence="1 2">
    <name type="scientific">Paramuricea clavata</name>
    <name type="common">Red gorgonian</name>
    <name type="synonym">Violescent sea-whip</name>
    <dbReference type="NCBI Taxonomy" id="317549"/>
    <lineage>
        <taxon>Eukaryota</taxon>
        <taxon>Metazoa</taxon>
        <taxon>Cnidaria</taxon>
        <taxon>Anthozoa</taxon>
        <taxon>Octocorallia</taxon>
        <taxon>Malacalcyonacea</taxon>
        <taxon>Plexauridae</taxon>
        <taxon>Paramuricea</taxon>
    </lineage>
</organism>
<dbReference type="PANTHER" id="PTHR33395">
    <property type="entry name" value="TRANSCRIPTASE, PUTATIVE-RELATED-RELATED"/>
    <property type="match status" value="1"/>
</dbReference>
<evidence type="ECO:0000313" key="2">
    <source>
        <dbReference type="Proteomes" id="UP001152795"/>
    </source>
</evidence>
<evidence type="ECO:0000313" key="1">
    <source>
        <dbReference type="EMBL" id="CAB4017824.1"/>
    </source>
</evidence>
<name>A0A6S7IFV7_PARCT</name>
<dbReference type="EMBL" id="CACRXK020009720">
    <property type="protein sequence ID" value="CAB4017824.1"/>
    <property type="molecule type" value="Genomic_DNA"/>
</dbReference>
<gene>
    <name evidence="1" type="ORF">PACLA_8A048190</name>
</gene>
<accession>A0A6S7IFV7</accession>
<keyword evidence="2" id="KW-1185">Reference proteome</keyword>
<dbReference type="AlphaFoldDB" id="A0A6S7IFV7"/>
<comment type="caution">
    <text evidence="1">The sequence shown here is derived from an EMBL/GenBank/DDBJ whole genome shotgun (WGS) entry which is preliminary data.</text>
</comment>
<dbReference type="PANTHER" id="PTHR33395:SF22">
    <property type="entry name" value="REVERSE TRANSCRIPTASE DOMAIN-CONTAINING PROTEIN"/>
    <property type="match status" value="1"/>
</dbReference>
<proteinExistence type="predicted"/>
<reference evidence="1" key="1">
    <citation type="submission" date="2020-04" db="EMBL/GenBank/DDBJ databases">
        <authorList>
            <person name="Alioto T."/>
            <person name="Alioto T."/>
            <person name="Gomez Garrido J."/>
        </authorList>
    </citation>
    <scope>NUCLEOTIDE SEQUENCE</scope>
    <source>
        <strain evidence="1">A484AB</strain>
    </source>
</reference>
<dbReference type="OrthoDB" id="8048764at2759"/>
<protein>
    <submittedName>
        <fullName evidence="1">Uncharacterized protein</fullName>
    </submittedName>
</protein>